<evidence type="ECO:0000313" key="3">
    <source>
        <dbReference type="Proteomes" id="UP000039865"/>
    </source>
</evidence>
<keyword evidence="3" id="KW-1185">Reference proteome</keyword>
<name>A0A078B3J2_STYLE</name>
<evidence type="ECO:0000313" key="2">
    <source>
        <dbReference type="EMBL" id="CDW88821.1"/>
    </source>
</evidence>
<organism evidence="2 3">
    <name type="scientific">Stylonychia lemnae</name>
    <name type="common">Ciliate</name>
    <dbReference type="NCBI Taxonomy" id="5949"/>
    <lineage>
        <taxon>Eukaryota</taxon>
        <taxon>Sar</taxon>
        <taxon>Alveolata</taxon>
        <taxon>Ciliophora</taxon>
        <taxon>Intramacronucleata</taxon>
        <taxon>Spirotrichea</taxon>
        <taxon>Stichotrichia</taxon>
        <taxon>Sporadotrichida</taxon>
        <taxon>Oxytrichidae</taxon>
        <taxon>Stylonychinae</taxon>
        <taxon>Stylonychia</taxon>
    </lineage>
</organism>
<dbReference type="Pfam" id="PF07258">
    <property type="entry name" value="COMM_domain"/>
    <property type="match status" value="1"/>
</dbReference>
<dbReference type="OrthoDB" id="10350787at2759"/>
<dbReference type="AlphaFoldDB" id="A0A078B3J2"/>
<sequence>MDSILEIDKSEIRNIKEVINQNRDLFLQNAPQIFEDSFHLILSTGAKSDAFHLIKQLSDPNNQSADALNSLFNAVLIICTNIFKANLKGQEEFSHIIDELGLKSRAQDMQKIFGLAYLKRVDQLSNVYDDEQQSMTQQYSKKFPLNLALQDDNLMVTNSRLVDLEWRILYQLSSKNLNKLFAPRFQITMVLLSQGDFVKGGAVEETEWSSKRDYLRLRKIQFECDHQELTHLLFKIKSACNALESFMKKA</sequence>
<dbReference type="EMBL" id="CCKQ01016927">
    <property type="protein sequence ID" value="CDW88821.1"/>
    <property type="molecule type" value="Genomic_DNA"/>
</dbReference>
<dbReference type="InParanoid" id="A0A078B3J2"/>
<evidence type="ECO:0000259" key="1">
    <source>
        <dbReference type="PROSITE" id="PS51269"/>
    </source>
</evidence>
<dbReference type="InterPro" id="IPR017920">
    <property type="entry name" value="COMM"/>
</dbReference>
<gene>
    <name evidence="2" type="primary">Contig5273.g5650</name>
    <name evidence="2" type="ORF">STYLEM_17946</name>
</gene>
<protein>
    <recommendedName>
        <fullName evidence="1">COMM domain-containing protein</fullName>
    </recommendedName>
</protein>
<proteinExistence type="predicted"/>
<reference evidence="2 3" key="1">
    <citation type="submission" date="2014-06" db="EMBL/GenBank/DDBJ databases">
        <authorList>
            <person name="Swart Estienne"/>
        </authorList>
    </citation>
    <scope>NUCLEOTIDE SEQUENCE [LARGE SCALE GENOMIC DNA]</scope>
    <source>
        <strain evidence="2 3">130c</strain>
    </source>
</reference>
<feature type="domain" description="COMM" evidence="1">
    <location>
        <begin position="160"/>
        <end position="247"/>
    </location>
</feature>
<dbReference type="Proteomes" id="UP000039865">
    <property type="component" value="Unassembled WGS sequence"/>
</dbReference>
<dbReference type="PROSITE" id="PS51269">
    <property type="entry name" value="COMM"/>
    <property type="match status" value="1"/>
</dbReference>
<accession>A0A078B3J2</accession>